<evidence type="ECO:0000259" key="17">
    <source>
        <dbReference type="Pfam" id="PF00361"/>
    </source>
</evidence>
<gene>
    <name evidence="19" type="primary">ND4</name>
</gene>
<dbReference type="PANTHER" id="PTHR43507:SF20">
    <property type="entry name" value="NADH-UBIQUINONE OXIDOREDUCTASE CHAIN 4"/>
    <property type="match status" value="1"/>
</dbReference>
<sequence length="456" mass="51626">MLGLVLMTLSLTTLSSQLSWFKKVWALSLVSLISFLHLFSPSWGYEHISTYMTQDSMSSLLVSLTLWISLMMMLASQTSVKINKNKEKLFSQFLILLTFILIIAFTMSSMMHFYFFFEASLIPTLMLILGWGYQPERLQAGMYMMIYTVAASLPLLLMIIWSAKEASSSNIMMNSSLRTSFLDESLFWTWNFLVIVVFMAFLVKLPMFTVHLWLPKAHVEAPVAGSMVLAAILLKLGGYGILRSYQYFNFFNSESPIFIFSLALWGGVLTSVICFRQIDLKSLIAYSSVGHMSLMLAGAFSNTSWGWSGALVLMVSHGFCSSALFALANYTYEKTHSRSLFLAKGMLMVLPVLALWWFLFSVINMAAPPSINLLGEIMIFPATMFSSSYYLYSLAIMSFLAALYSMYLYTTTQHGGNPKYMKPFMNLSPLSYSLLFLHWVPANLLILKSELVFAWI</sequence>
<comment type="similarity">
    <text evidence="2 16">Belongs to the complex I subunit 4 family.</text>
</comment>
<feature type="transmembrane region" description="Helical" evidence="16">
    <location>
        <begin position="430"/>
        <end position="447"/>
    </location>
</feature>
<evidence type="ECO:0000256" key="3">
    <source>
        <dbReference type="ARBA" id="ARBA00012944"/>
    </source>
</evidence>
<geneLocation type="mitochondrion" evidence="19"/>
<evidence type="ECO:0000259" key="18">
    <source>
        <dbReference type="Pfam" id="PF01059"/>
    </source>
</evidence>
<comment type="function">
    <text evidence="16">Core subunit of the mitochondrial membrane respiratory chain NADH dehydrogenase (Complex I) which catalyzes electron transfer from NADH through the respiratory chain, using ubiquinone as an electron acceptor. Essential for the catalytic activity and assembly of complex I.</text>
</comment>
<feature type="transmembrane region" description="Helical" evidence="16">
    <location>
        <begin position="283"/>
        <end position="301"/>
    </location>
</feature>
<dbReference type="GO" id="GO:0015990">
    <property type="term" value="P:electron transport coupled proton transport"/>
    <property type="evidence" value="ECO:0007669"/>
    <property type="project" value="TreeGrafter"/>
</dbReference>
<dbReference type="GO" id="GO:0048039">
    <property type="term" value="F:ubiquinone binding"/>
    <property type="evidence" value="ECO:0007669"/>
    <property type="project" value="TreeGrafter"/>
</dbReference>
<comment type="subcellular location">
    <subcellularLocation>
        <location evidence="1 16">Mitochondrion membrane</location>
        <topology evidence="1 16">Multi-pass membrane protein</topology>
    </subcellularLocation>
</comment>
<dbReference type="GO" id="GO:0003954">
    <property type="term" value="F:NADH dehydrogenase activity"/>
    <property type="evidence" value="ECO:0007669"/>
    <property type="project" value="TreeGrafter"/>
</dbReference>
<evidence type="ECO:0000256" key="14">
    <source>
        <dbReference type="ARBA" id="ARBA00023136"/>
    </source>
</evidence>
<organism evidence="19">
    <name type="scientific">Littorina brevicula</name>
    <dbReference type="NCBI Taxonomy" id="45748"/>
    <lineage>
        <taxon>Eukaryota</taxon>
        <taxon>Metazoa</taxon>
        <taxon>Spiralia</taxon>
        <taxon>Lophotrochozoa</taxon>
        <taxon>Mollusca</taxon>
        <taxon>Gastropoda</taxon>
        <taxon>Caenogastropoda</taxon>
        <taxon>Littorinimorpha</taxon>
        <taxon>Littorinoidea</taxon>
        <taxon>Littorinidae</taxon>
        <taxon>Littorina</taxon>
    </lineage>
</organism>
<dbReference type="InterPro" id="IPR000260">
    <property type="entry name" value="NADH4_N"/>
</dbReference>
<keyword evidence="10 16" id="KW-1133">Transmembrane helix</keyword>
<dbReference type="InterPro" id="IPR003918">
    <property type="entry name" value="NADH_UbQ_OxRdtase"/>
</dbReference>
<evidence type="ECO:0000256" key="4">
    <source>
        <dbReference type="ARBA" id="ARBA00021006"/>
    </source>
</evidence>
<feature type="transmembrane region" description="Helical" evidence="16">
    <location>
        <begin position="257"/>
        <end position="276"/>
    </location>
</feature>
<dbReference type="GO" id="GO:0031966">
    <property type="term" value="C:mitochondrial membrane"/>
    <property type="evidence" value="ECO:0007669"/>
    <property type="project" value="UniProtKB-SubCell"/>
</dbReference>
<dbReference type="Pfam" id="PF01059">
    <property type="entry name" value="Oxidored_q5_N"/>
    <property type="match status" value="1"/>
</dbReference>
<keyword evidence="13 16" id="KW-0496">Mitochondrion</keyword>
<evidence type="ECO:0000256" key="11">
    <source>
        <dbReference type="ARBA" id="ARBA00023027"/>
    </source>
</evidence>
<dbReference type="GO" id="GO:0042773">
    <property type="term" value="P:ATP synthesis coupled electron transport"/>
    <property type="evidence" value="ECO:0007669"/>
    <property type="project" value="InterPro"/>
</dbReference>
<protein>
    <recommendedName>
        <fullName evidence="4 16">NADH-ubiquinone oxidoreductase chain 4</fullName>
        <ecNumber evidence="3 16">7.1.1.2</ecNumber>
    </recommendedName>
</protein>
<evidence type="ECO:0000256" key="12">
    <source>
        <dbReference type="ARBA" id="ARBA00023075"/>
    </source>
</evidence>
<comment type="catalytic activity">
    <reaction evidence="15 16">
        <text>a ubiquinone + NADH + 5 H(+)(in) = a ubiquinol + NAD(+) + 4 H(+)(out)</text>
        <dbReference type="Rhea" id="RHEA:29091"/>
        <dbReference type="Rhea" id="RHEA-COMP:9565"/>
        <dbReference type="Rhea" id="RHEA-COMP:9566"/>
        <dbReference type="ChEBI" id="CHEBI:15378"/>
        <dbReference type="ChEBI" id="CHEBI:16389"/>
        <dbReference type="ChEBI" id="CHEBI:17976"/>
        <dbReference type="ChEBI" id="CHEBI:57540"/>
        <dbReference type="ChEBI" id="CHEBI:57945"/>
        <dbReference type="EC" id="7.1.1.2"/>
    </reaction>
</comment>
<feature type="transmembrane region" description="Helical" evidence="16">
    <location>
        <begin position="89"/>
        <end position="107"/>
    </location>
</feature>
<dbReference type="CTD" id="4538"/>
<evidence type="ECO:0000256" key="16">
    <source>
        <dbReference type="RuleBase" id="RU003297"/>
    </source>
</evidence>
<dbReference type="PANTHER" id="PTHR43507">
    <property type="entry name" value="NADH-UBIQUINONE OXIDOREDUCTASE CHAIN 4"/>
    <property type="match status" value="1"/>
</dbReference>
<keyword evidence="9 16" id="KW-0249">Electron transport</keyword>
<keyword evidence="5 16" id="KW-0813">Transport</keyword>
<feature type="transmembrane region" description="Helical" evidence="16">
    <location>
        <begin position="221"/>
        <end position="242"/>
    </location>
</feature>
<feature type="transmembrane region" description="Helical" evidence="16">
    <location>
        <begin position="307"/>
        <end position="328"/>
    </location>
</feature>
<reference evidence="19" key="1">
    <citation type="journal article" date="2020" name="Mitochondrial DNA Part B Resour">
        <title>The complete mitochondrial genome and phylogenetic analysis of Littorina brevicula (Gastropoda, Littorinidea).</title>
        <authorList>
            <person name="Bai J."/>
            <person name="Guo Y."/>
            <person name="Feng J."/>
            <person name="Ye Y."/>
            <person name="Li J."/>
            <person name="Yan C."/>
            <person name="Mao S."/>
        </authorList>
    </citation>
    <scope>NUCLEOTIDE SEQUENCE</scope>
</reference>
<dbReference type="EC" id="7.1.1.2" evidence="3 16"/>
<feature type="transmembrane region" description="Helical" evidence="16">
    <location>
        <begin position="187"/>
        <end position="214"/>
    </location>
</feature>
<dbReference type="GeneID" id="59442339"/>
<feature type="domain" description="NADH:ubiquinone oxidoreductase chain 4 N-terminal" evidence="18">
    <location>
        <begin position="1"/>
        <end position="104"/>
    </location>
</feature>
<evidence type="ECO:0000256" key="15">
    <source>
        <dbReference type="ARBA" id="ARBA00049551"/>
    </source>
</evidence>
<evidence type="ECO:0000256" key="7">
    <source>
        <dbReference type="ARBA" id="ARBA00022692"/>
    </source>
</evidence>
<feature type="transmembrane region" description="Helical" evidence="16">
    <location>
        <begin position="113"/>
        <end position="133"/>
    </location>
</feature>
<dbReference type="PRINTS" id="PR01437">
    <property type="entry name" value="NUOXDRDTASE4"/>
</dbReference>
<name>A0A7L7YVF9_9CAEN</name>
<evidence type="ECO:0000256" key="2">
    <source>
        <dbReference type="ARBA" id="ARBA00009025"/>
    </source>
</evidence>
<evidence type="ECO:0000256" key="9">
    <source>
        <dbReference type="ARBA" id="ARBA00022982"/>
    </source>
</evidence>
<evidence type="ECO:0000256" key="5">
    <source>
        <dbReference type="ARBA" id="ARBA00022448"/>
    </source>
</evidence>
<keyword evidence="8" id="KW-1278">Translocase</keyword>
<dbReference type="RefSeq" id="YP_009943001.1">
    <property type="nucleotide sequence ID" value="NC_050987.1"/>
</dbReference>
<dbReference type="EMBL" id="MT362562">
    <property type="protein sequence ID" value="QOD40606.1"/>
    <property type="molecule type" value="Genomic_DNA"/>
</dbReference>
<evidence type="ECO:0000313" key="19">
    <source>
        <dbReference type="EMBL" id="QOD40606.1"/>
    </source>
</evidence>
<feature type="transmembrane region" description="Helical" evidence="16">
    <location>
        <begin position="57"/>
        <end position="77"/>
    </location>
</feature>
<keyword evidence="14 16" id="KW-0472">Membrane</keyword>
<dbReference type="Pfam" id="PF00361">
    <property type="entry name" value="Proton_antipo_M"/>
    <property type="match status" value="1"/>
</dbReference>
<feature type="transmembrane region" description="Helical" evidence="16">
    <location>
        <begin position="340"/>
        <end position="359"/>
    </location>
</feature>
<proteinExistence type="inferred from homology"/>
<keyword evidence="11 16" id="KW-0520">NAD</keyword>
<evidence type="ECO:0000256" key="6">
    <source>
        <dbReference type="ARBA" id="ARBA00022660"/>
    </source>
</evidence>
<keyword evidence="6 16" id="KW-0679">Respiratory chain</keyword>
<accession>A0A7L7YVF9</accession>
<evidence type="ECO:0000256" key="1">
    <source>
        <dbReference type="ARBA" id="ARBA00004225"/>
    </source>
</evidence>
<evidence type="ECO:0000256" key="8">
    <source>
        <dbReference type="ARBA" id="ARBA00022967"/>
    </source>
</evidence>
<keyword evidence="7 16" id="KW-0812">Transmembrane</keyword>
<feature type="domain" description="NADH:quinone oxidoreductase/Mrp antiporter transmembrane" evidence="17">
    <location>
        <begin position="109"/>
        <end position="398"/>
    </location>
</feature>
<feature type="transmembrane region" description="Helical" evidence="16">
    <location>
        <begin position="145"/>
        <end position="163"/>
    </location>
</feature>
<evidence type="ECO:0000256" key="10">
    <source>
        <dbReference type="ARBA" id="ARBA00022989"/>
    </source>
</evidence>
<dbReference type="AlphaFoldDB" id="A0A7L7YVF9"/>
<evidence type="ECO:0000256" key="13">
    <source>
        <dbReference type="ARBA" id="ARBA00023128"/>
    </source>
</evidence>
<feature type="transmembrane region" description="Helical" evidence="16">
    <location>
        <begin position="389"/>
        <end position="409"/>
    </location>
</feature>
<dbReference type="GO" id="GO:0008137">
    <property type="term" value="F:NADH dehydrogenase (ubiquinone) activity"/>
    <property type="evidence" value="ECO:0007669"/>
    <property type="project" value="UniProtKB-UniRule"/>
</dbReference>
<keyword evidence="12 16" id="KW-0830">Ubiquinone</keyword>
<dbReference type="InterPro" id="IPR001750">
    <property type="entry name" value="ND/Mrp_TM"/>
</dbReference>
<feature type="transmembrane region" description="Helical" evidence="16">
    <location>
        <begin position="24"/>
        <end position="45"/>
    </location>
</feature>